<sequence length="261" mass="30017">MQRSRYYYLVKIQYLGYRLHGWQRQPNFKTVEGLIRKTLKFVLPDIKTKILGSSRTDAMVSANEAAFELFVYEEPLQDLQDFLQVFNKNLPPDIRALSIEEVDAAFNIIQHPKQKEYLYLFSFGSKNHPFCAPLMANIQDDLDIELMKKGAAMFQGEHSFKNYTVSPSEKTKLTRLVEVCGISENELYTANFFPETSYIFSVKGSGFLRYQIRLMMGTLIQLGKGEVTLQDIQDSLKPESEMTMTFIAPASGLILNKIDFK</sequence>
<dbReference type="PIRSF" id="PIRSF001430">
    <property type="entry name" value="tRNA_psdUrid_synth"/>
    <property type="match status" value="1"/>
</dbReference>
<dbReference type="RefSeq" id="WP_139064591.1">
    <property type="nucleotide sequence ID" value="NZ_CP040812.1"/>
</dbReference>
<comment type="function">
    <text evidence="4">Formation of pseudouridine at positions 38, 39 and 40 in the anticodon stem and loop of transfer RNAs.</text>
</comment>
<dbReference type="HAMAP" id="MF_00171">
    <property type="entry name" value="TruA"/>
    <property type="match status" value="1"/>
</dbReference>
<dbReference type="SUPFAM" id="SSF55120">
    <property type="entry name" value="Pseudouridine synthase"/>
    <property type="match status" value="1"/>
</dbReference>
<feature type="domain" description="Pseudouridine synthase I TruA alpha/beta" evidence="8">
    <location>
        <begin position="151"/>
        <end position="260"/>
    </location>
</feature>
<dbReference type="InterPro" id="IPR020095">
    <property type="entry name" value="PsdUridine_synth_TruA_C"/>
</dbReference>
<keyword evidence="2 4" id="KW-0819">tRNA processing</keyword>
<dbReference type="KEGG" id="afla:FHG64_00385"/>
<dbReference type="GO" id="GO:0160147">
    <property type="term" value="F:tRNA pseudouridine(38-40) synthase activity"/>
    <property type="evidence" value="ECO:0007669"/>
    <property type="project" value="UniProtKB-EC"/>
</dbReference>
<comment type="subunit">
    <text evidence="4">Homodimer.</text>
</comment>
<dbReference type="GO" id="GO:0003723">
    <property type="term" value="F:RNA binding"/>
    <property type="evidence" value="ECO:0007669"/>
    <property type="project" value="InterPro"/>
</dbReference>
<dbReference type="Proteomes" id="UP000309016">
    <property type="component" value="Chromosome"/>
</dbReference>
<evidence type="ECO:0000256" key="1">
    <source>
        <dbReference type="ARBA" id="ARBA00009375"/>
    </source>
</evidence>
<accession>A0A5B7WXT2</accession>
<evidence type="ECO:0000256" key="7">
    <source>
        <dbReference type="RuleBase" id="RU003792"/>
    </source>
</evidence>
<evidence type="ECO:0000313" key="10">
    <source>
        <dbReference type="Proteomes" id="UP000309016"/>
    </source>
</evidence>
<dbReference type="EC" id="5.4.99.12" evidence="4"/>
<evidence type="ECO:0000256" key="4">
    <source>
        <dbReference type="HAMAP-Rule" id="MF_00171"/>
    </source>
</evidence>
<dbReference type="Pfam" id="PF01416">
    <property type="entry name" value="PseudoU_synth_1"/>
    <property type="match status" value="1"/>
</dbReference>
<dbReference type="InterPro" id="IPR001406">
    <property type="entry name" value="PsdUridine_synth_TruA"/>
</dbReference>
<comment type="similarity">
    <text evidence="1 4 7">Belongs to the tRNA pseudouridine synthase TruA family.</text>
</comment>
<evidence type="ECO:0000259" key="8">
    <source>
        <dbReference type="Pfam" id="PF01416"/>
    </source>
</evidence>
<dbReference type="Gene3D" id="3.30.70.660">
    <property type="entry name" value="Pseudouridine synthase I, catalytic domain, C-terminal subdomain"/>
    <property type="match status" value="1"/>
</dbReference>
<dbReference type="PANTHER" id="PTHR11142:SF0">
    <property type="entry name" value="TRNA PSEUDOURIDINE SYNTHASE-LIKE 1"/>
    <property type="match status" value="1"/>
</dbReference>
<dbReference type="EMBL" id="CP040812">
    <property type="protein sequence ID" value="QCY67974.1"/>
    <property type="molecule type" value="Genomic_DNA"/>
</dbReference>
<comment type="catalytic activity">
    <reaction evidence="4 7">
        <text>uridine(38/39/40) in tRNA = pseudouridine(38/39/40) in tRNA</text>
        <dbReference type="Rhea" id="RHEA:22376"/>
        <dbReference type="Rhea" id="RHEA-COMP:10085"/>
        <dbReference type="Rhea" id="RHEA-COMP:10087"/>
        <dbReference type="ChEBI" id="CHEBI:65314"/>
        <dbReference type="ChEBI" id="CHEBI:65315"/>
        <dbReference type="EC" id="5.4.99.12"/>
    </reaction>
</comment>
<gene>
    <name evidence="4" type="primary">truA</name>
    <name evidence="9" type="ORF">FHG64_00385</name>
</gene>
<name>A0A5B7WXT2_9FLAO</name>
<dbReference type="OrthoDB" id="9811823at2"/>
<reference evidence="9 10" key="1">
    <citation type="submission" date="2019-06" db="EMBL/GenBank/DDBJ databases">
        <title>Complete genome sequence of Antarcticibacterium flavum KCTC 52984T from an Antarctic marine sediment.</title>
        <authorList>
            <person name="Lee Y.M."/>
            <person name="Shin S.C."/>
        </authorList>
    </citation>
    <scope>NUCLEOTIDE SEQUENCE [LARGE SCALE GENOMIC DNA]</scope>
    <source>
        <strain evidence="9 10">KCTC 52984</strain>
    </source>
</reference>
<dbReference type="InterPro" id="IPR020103">
    <property type="entry name" value="PsdUridine_synth_cat_dom_sf"/>
</dbReference>
<dbReference type="PANTHER" id="PTHR11142">
    <property type="entry name" value="PSEUDOURIDYLATE SYNTHASE"/>
    <property type="match status" value="1"/>
</dbReference>
<evidence type="ECO:0000256" key="6">
    <source>
        <dbReference type="PIRSR" id="PIRSR001430-2"/>
    </source>
</evidence>
<keyword evidence="3 4" id="KW-0413">Isomerase</keyword>
<dbReference type="InterPro" id="IPR020097">
    <property type="entry name" value="PsdUridine_synth_TruA_a/b_dom"/>
</dbReference>
<organism evidence="9 10">
    <name type="scientific">Antarcticibacterium flavum</name>
    <dbReference type="NCBI Taxonomy" id="2058175"/>
    <lineage>
        <taxon>Bacteria</taxon>
        <taxon>Pseudomonadati</taxon>
        <taxon>Bacteroidota</taxon>
        <taxon>Flavobacteriia</taxon>
        <taxon>Flavobacteriales</taxon>
        <taxon>Flavobacteriaceae</taxon>
        <taxon>Antarcticibacterium</taxon>
    </lineage>
</organism>
<keyword evidence="10" id="KW-1185">Reference proteome</keyword>
<dbReference type="AlphaFoldDB" id="A0A5B7WXT2"/>
<comment type="caution">
    <text evidence="4">Lacks conserved residue(s) required for the propagation of feature annotation.</text>
</comment>
<proteinExistence type="inferred from homology"/>
<evidence type="ECO:0000256" key="2">
    <source>
        <dbReference type="ARBA" id="ARBA00022694"/>
    </source>
</evidence>
<feature type="active site" description="Nucleophile" evidence="4 5">
    <location>
        <position position="57"/>
    </location>
</feature>
<evidence type="ECO:0000256" key="5">
    <source>
        <dbReference type="PIRSR" id="PIRSR001430-1"/>
    </source>
</evidence>
<dbReference type="InterPro" id="IPR020094">
    <property type="entry name" value="TruA/RsuA/RluB/E/F_N"/>
</dbReference>
<dbReference type="Gene3D" id="3.30.70.580">
    <property type="entry name" value="Pseudouridine synthase I, catalytic domain, N-terminal subdomain"/>
    <property type="match status" value="1"/>
</dbReference>
<dbReference type="GO" id="GO:0031119">
    <property type="term" value="P:tRNA pseudouridine synthesis"/>
    <property type="evidence" value="ECO:0007669"/>
    <property type="project" value="UniProtKB-UniRule"/>
</dbReference>
<feature type="binding site" evidence="4 6">
    <location>
        <position position="117"/>
    </location>
    <ligand>
        <name>substrate</name>
    </ligand>
</feature>
<evidence type="ECO:0000256" key="3">
    <source>
        <dbReference type="ARBA" id="ARBA00023235"/>
    </source>
</evidence>
<protein>
    <recommendedName>
        <fullName evidence="4">tRNA pseudouridine synthase A</fullName>
        <ecNumber evidence="4">5.4.99.12</ecNumber>
    </recommendedName>
    <alternativeName>
        <fullName evidence="4">tRNA pseudouridine(38-40) synthase</fullName>
    </alternativeName>
    <alternativeName>
        <fullName evidence="4">tRNA pseudouridylate synthase I</fullName>
    </alternativeName>
    <alternativeName>
        <fullName evidence="4">tRNA-uridine isomerase I</fullName>
    </alternativeName>
</protein>
<evidence type="ECO:0000313" key="9">
    <source>
        <dbReference type="EMBL" id="QCY67974.1"/>
    </source>
</evidence>